<keyword evidence="2" id="KW-1185">Reference proteome</keyword>
<dbReference type="Proteomes" id="UP000377595">
    <property type="component" value="Unassembled WGS sequence"/>
</dbReference>
<organism evidence="1 2">
    <name type="scientific">Acrocarpospora pleiomorpha</name>
    <dbReference type="NCBI Taxonomy" id="90975"/>
    <lineage>
        <taxon>Bacteria</taxon>
        <taxon>Bacillati</taxon>
        <taxon>Actinomycetota</taxon>
        <taxon>Actinomycetes</taxon>
        <taxon>Streptosporangiales</taxon>
        <taxon>Streptosporangiaceae</taxon>
        <taxon>Acrocarpospora</taxon>
    </lineage>
</organism>
<evidence type="ECO:0000313" key="1">
    <source>
        <dbReference type="EMBL" id="GES22060.1"/>
    </source>
</evidence>
<dbReference type="AlphaFoldDB" id="A0A5M3XM74"/>
<protein>
    <submittedName>
        <fullName evidence="1">Uncharacterized protein</fullName>
    </submittedName>
</protein>
<comment type="caution">
    <text evidence="1">The sequence shown here is derived from an EMBL/GenBank/DDBJ whole genome shotgun (WGS) entry which is preliminary data.</text>
</comment>
<accession>A0A5M3XM74</accession>
<dbReference type="EMBL" id="BLAF01000028">
    <property type="protein sequence ID" value="GES22060.1"/>
    <property type="molecule type" value="Genomic_DNA"/>
</dbReference>
<name>A0A5M3XM74_9ACTN</name>
<evidence type="ECO:0000313" key="2">
    <source>
        <dbReference type="Proteomes" id="UP000377595"/>
    </source>
</evidence>
<sequence length="93" mass="10371">MTGLRDRIGRALCEYARFFVMEIETRRVHILIRSARQCGAADMGRRATGVLAARGQLALQETVGQVELPLRWMVTPQLLPLPLGLAVRTWALG</sequence>
<proteinExistence type="predicted"/>
<gene>
    <name evidence="1" type="ORF">Aple_049570</name>
</gene>
<reference evidence="1 2" key="1">
    <citation type="submission" date="2019-10" db="EMBL/GenBank/DDBJ databases">
        <title>Whole genome shotgun sequence of Acrocarpospora pleiomorpha NBRC 16267.</title>
        <authorList>
            <person name="Ichikawa N."/>
            <person name="Kimura A."/>
            <person name="Kitahashi Y."/>
            <person name="Komaki H."/>
            <person name="Oguchi A."/>
        </authorList>
    </citation>
    <scope>NUCLEOTIDE SEQUENCE [LARGE SCALE GENOMIC DNA]</scope>
    <source>
        <strain evidence="1 2">NBRC 16267</strain>
    </source>
</reference>